<keyword evidence="2 3" id="KW-0413">Isomerase</keyword>
<proteinExistence type="inferred from homology"/>
<dbReference type="NCBIfam" id="NF001924">
    <property type="entry name" value="PRK00702.1"/>
    <property type="match status" value="1"/>
</dbReference>
<comment type="pathway">
    <text evidence="3">Carbohydrate degradation; pentose phosphate pathway; D-ribose 5-phosphate from D-ribulose 5-phosphate (non-oxidative stage): step 1/1.</text>
</comment>
<dbReference type="InterPro" id="IPR050262">
    <property type="entry name" value="Ribose-5P_isomerase"/>
</dbReference>
<dbReference type="EC" id="5.3.1.6" evidence="3"/>
<comment type="catalytic activity">
    <reaction evidence="1 3">
        <text>aldehydo-D-ribose 5-phosphate = D-ribulose 5-phosphate</text>
        <dbReference type="Rhea" id="RHEA:14657"/>
        <dbReference type="ChEBI" id="CHEBI:58121"/>
        <dbReference type="ChEBI" id="CHEBI:58273"/>
        <dbReference type="EC" id="5.3.1.6"/>
    </reaction>
</comment>
<comment type="similarity">
    <text evidence="3">Belongs to the ribose 5-phosphate isomerase family.</text>
</comment>
<comment type="subunit">
    <text evidence="3">Homodimer.</text>
</comment>
<sequence>MQIFSARDIKEGMSTHEQANSTDAAKRRAAVWAASQIEDGMKVGLGTGSTSALVIEEVGRRVAEGLRITAIATSEASQKQALGLKIPMSDFAHLPQLDLTIDGADEVQEGTLYLIKGHGGALLREKIVAIASKKLIIAVDPRKLVKTLGAVFTLPVEIVPFGFETTMRRLKDLGFDCELRVNDDGKPFVTDGQHYIAHCKLPQVGFDAKLAAEKLKATVGVVEHGLFLGMASKVVIGGPEGIQVLEAAR</sequence>
<dbReference type="AlphaFoldDB" id="A0AAU7ZUU9"/>
<feature type="binding site" evidence="3">
    <location>
        <begin position="47"/>
        <end position="50"/>
    </location>
    <ligand>
        <name>substrate</name>
    </ligand>
</feature>
<accession>A0AAU7ZUU9</accession>
<dbReference type="InterPro" id="IPR004788">
    <property type="entry name" value="Ribose5P_isomerase_type_A"/>
</dbReference>
<evidence type="ECO:0000256" key="2">
    <source>
        <dbReference type="ARBA" id="ARBA00023235"/>
    </source>
</evidence>
<dbReference type="GO" id="GO:0009052">
    <property type="term" value="P:pentose-phosphate shunt, non-oxidative branch"/>
    <property type="evidence" value="ECO:0007669"/>
    <property type="project" value="UniProtKB-UniRule"/>
</dbReference>
<dbReference type="HAMAP" id="MF_00170">
    <property type="entry name" value="Rib_5P_isom_A"/>
    <property type="match status" value="1"/>
</dbReference>
<dbReference type="Gene3D" id="3.40.50.1360">
    <property type="match status" value="1"/>
</dbReference>
<evidence type="ECO:0000256" key="1">
    <source>
        <dbReference type="ARBA" id="ARBA00001713"/>
    </source>
</evidence>
<dbReference type="SUPFAM" id="SSF100950">
    <property type="entry name" value="NagB/RpiA/CoA transferase-like"/>
    <property type="match status" value="1"/>
</dbReference>
<name>A0AAU7ZUU9_9BACT</name>
<feature type="active site" description="Proton acceptor" evidence="3">
    <location>
        <position position="125"/>
    </location>
</feature>
<dbReference type="EMBL" id="CP132942">
    <property type="protein sequence ID" value="XCB34738.1"/>
    <property type="molecule type" value="Genomic_DNA"/>
</dbReference>
<dbReference type="PANTHER" id="PTHR43748">
    <property type="entry name" value="RIBOSE-5-PHOSPHATE ISOMERASE 3, CHLOROPLASTIC-RELATED"/>
    <property type="match status" value="1"/>
</dbReference>
<dbReference type="Pfam" id="PF06026">
    <property type="entry name" value="Rib_5-P_isom_A"/>
    <property type="match status" value="1"/>
</dbReference>
<dbReference type="SUPFAM" id="SSF75445">
    <property type="entry name" value="D-ribose-5-phosphate isomerase (RpiA), lid domain"/>
    <property type="match status" value="1"/>
</dbReference>
<feature type="binding site" evidence="3">
    <location>
        <position position="143"/>
    </location>
    <ligand>
        <name>substrate</name>
    </ligand>
</feature>
<dbReference type="GO" id="GO:0004751">
    <property type="term" value="F:ribose-5-phosphate isomerase activity"/>
    <property type="evidence" value="ECO:0007669"/>
    <property type="project" value="UniProtKB-UniRule"/>
</dbReference>
<evidence type="ECO:0000256" key="4">
    <source>
        <dbReference type="SAM" id="MobiDB-lite"/>
    </source>
</evidence>
<evidence type="ECO:0000256" key="3">
    <source>
        <dbReference type="HAMAP-Rule" id="MF_00170"/>
    </source>
</evidence>
<dbReference type="KEGG" id="tpsc:RBB77_07530"/>
<gene>
    <name evidence="3 5" type="primary">rpiA</name>
    <name evidence="5" type="ORF">RBB77_07530</name>
</gene>
<feature type="binding site" evidence="3">
    <location>
        <begin position="116"/>
        <end position="119"/>
    </location>
    <ligand>
        <name>substrate</name>
    </ligand>
</feature>
<dbReference type="RefSeq" id="WP_353066137.1">
    <property type="nucleotide sequence ID" value="NZ_CP132942.1"/>
</dbReference>
<dbReference type="PANTHER" id="PTHR43748:SF3">
    <property type="entry name" value="RIBOSE-5-PHOSPHATE ISOMERASE 3, CHLOROPLASTIC-RELATED"/>
    <property type="match status" value="1"/>
</dbReference>
<protein>
    <recommendedName>
        <fullName evidence="3">Ribose-5-phosphate isomerase A</fullName>
        <ecNumber evidence="3">5.3.1.6</ecNumber>
    </recommendedName>
    <alternativeName>
        <fullName evidence="3">Phosphoriboisomerase A</fullName>
        <shortName evidence="3">PRI</shortName>
    </alternativeName>
</protein>
<dbReference type="InterPro" id="IPR037171">
    <property type="entry name" value="NagB/RpiA_transferase-like"/>
</dbReference>
<evidence type="ECO:0000313" key="5">
    <source>
        <dbReference type="EMBL" id="XCB34738.1"/>
    </source>
</evidence>
<dbReference type="NCBIfam" id="TIGR00021">
    <property type="entry name" value="rpiA"/>
    <property type="match status" value="1"/>
</dbReference>
<reference evidence="5" key="2">
    <citation type="journal article" date="2024" name="Environ. Microbiol.">
        <title>Genome analysis and description of Tunturibacter gen. nov. expands the diversity of Terriglobia in tundra soils.</title>
        <authorList>
            <person name="Messyasz A."/>
            <person name="Mannisto M.K."/>
            <person name="Kerkhof L.J."/>
            <person name="Haggblom M.M."/>
        </authorList>
    </citation>
    <scope>NUCLEOTIDE SEQUENCE</scope>
    <source>
        <strain evidence="5">X5P6</strain>
    </source>
</reference>
<dbReference type="InterPro" id="IPR020672">
    <property type="entry name" value="Ribose5P_isomerase_typA_subgr"/>
</dbReference>
<reference evidence="5" key="1">
    <citation type="submission" date="2023-08" db="EMBL/GenBank/DDBJ databases">
        <authorList>
            <person name="Messyasz A."/>
            <person name="Mannisto M.K."/>
            <person name="Kerkhof L.J."/>
            <person name="Haggblom M."/>
        </authorList>
    </citation>
    <scope>NUCLEOTIDE SEQUENCE</scope>
    <source>
        <strain evidence="5">X5P6</strain>
    </source>
</reference>
<feature type="region of interest" description="Disordered" evidence="4">
    <location>
        <begin position="1"/>
        <end position="22"/>
    </location>
</feature>
<dbReference type="Gene3D" id="3.30.70.260">
    <property type="match status" value="1"/>
</dbReference>
<dbReference type="CDD" id="cd01398">
    <property type="entry name" value="RPI_A"/>
    <property type="match status" value="1"/>
</dbReference>
<dbReference type="FunFam" id="3.40.50.1360:FF:000001">
    <property type="entry name" value="Ribose-5-phosphate isomerase A"/>
    <property type="match status" value="1"/>
</dbReference>
<organism evidence="5">
    <name type="scientific">Tunturiibacter psychrotolerans</name>
    <dbReference type="NCBI Taxonomy" id="3069686"/>
    <lineage>
        <taxon>Bacteria</taxon>
        <taxon>Pseudomonadati</taxon>
        <taxon>Acidobacteriota</taxon>
        <taxon>Terriglobia</taxon>
        <taxon>Terriglobales</taxon>
        <taxon>Acidobacteriaceae</taxon>
        <taxon>Tunturiibacter</taxon>
    </lineage>
</organism>
<feature type="binding site" evidence="3">
    <location>
        <begin position="102"/>
        <end position="105"/>
    </location>
    <ligand>
        <name>substrate</name>
    </ligand>
</feature>
<comment type="function">
    <text evidence="3">Catalyzes the reversible conversion of ribose-5-phosphate to ribulose 5-phosphate.</text>
</comment>